<accession>A0AAV9AU66</accession>
<protein>
    <submittedName>
        <fullName evidence="1">Uncharacterized protein</fullName>
    </submittedName>
</protein>
<dbReference type="EMBL" id="JAUJYN010000006">
    <property type="protein sequence ID" value="KAK1267825.1"/>
    <property type="molecule type" value="Genomic_DNA"/>
</dbReference>
<evidence type="ECO:0000313" key="2">
    <source>
        <dbReference type="Proteomes" id="UP001179952"/>
    </source>
</evidence>
<comment type="caution">
    <text evidence="1">The sequence shown here is derived from an EMBL/GenBank/DDBJ whole genome shotgun (WGS) entry which is preliminary data.</text>
</comment>
<reference evidence="1" key="2">
    <citation type="submission" date="2023-06" db="EMBL/GenBank/DDBJ databases">
        <authorList>
            <person name="Ma L."/>
            <person name="Liu K.-W."/>
            <person name="Li Z."/>
            <person name="Hsiao Y.-Y."/>
            <person name="Qi Y."/>
            <person name="Fu T."/>
            <person name="Tang G."/>
            <person name="Zhang D."/>
            <person name="Sun W.-H."/>
            <person name="Liu D.-K."/>
            <person name="Li Y."/>
            <person name="Chen G.-Z."/>
            <person name="Liu X.-D."/>
            <person name="Liao X.-Y."/>
            <person name="Jiang Y.-T."/>
            <person name="Yu X."/>
            <person name="Hao Y."/>
            <person name="Huang J."/>
            <person name="Zhao X.-W."/>
            <person name="Ke S."/>
            <person name="Chen Y.-Y."/>
            <person name="Wu W.-L."/>
            <person name="Hsu J.-L."/>
            <person name="Lin Y.-F."/>
            <person name="Huang M.-D."/>
            <person name="Li C.-Y."/>
            <person name="Huang L."/>
            <person name="Wang Z.-W."/>
            <person name="Zhao X."/>
            <person name="Zhong W.-Y."/>
            <person name="Peng D.-H."/>
            <person name="Ahmad S."/>
            <person name="Lan S."/>
            <person name="Zhang J.-S."/>
            <person name="Tsai W.-C."/>
            <person name="Van De Peer Y."/>
            <person name="Liu Z.-J."/>
        </authorList>
    </citation>
    <scope>NUCLEOTIDE SEQUENCE</scope>
    <source>
        <strain evidence="1">SCP</strain>
        <tissue evidence="1">Leaves</tissue>
    </source>
</reference>
<dbReference type="AlphaFoldDB" id="A0AAV9AU66"/>
<reference evidence="1" key="1">
    <citation type="journal article" date="2023" name="Nat. Commun.">
        <title>Diploid and tetraploid genomes of Acorus and the evolution of monocots.</title>
        <authorList>
            <person name="Ma L."/>
            <person name="Liu K.W."/>
            <person name="Li Z."/>
            <person name="Hsiao Y.Y."/>
            <person name="Qi Y."/>
            <person name="Fu T."/>
            <person name="Tang G.D."/>
            <person name="Zhang D."/>
            <person name="Sun W.H."/>
            <person name="Liu D.K."/>
            <person name="Li Y."/>
            <person name="Chen G.Z."/>
            <person name="Liu X.D."/>
            <person name="Liao X.Y."/>
            <person name="Jiang Y.T."/>
            <person name="Yu X."/>
            <person name="Hao Y."/>
            <person name="Huang J."/>
            <person name="Zhao X.W."/>
            <person name="Ke S."/>
            <person name="Chen Y.Y."/>
            <person name="Wu W.L."/>
            <person name="Hsu J.L."/>
            <person name="Lin Y.F."/>
            <person name="Huang M.D."/>
            <person name="Li C.Y."/>
            <person name="Huang L."/>
            <person name="Wang Z.W."/>
            <person name="Zhao X."/>
            <person name="Zhong W.Y."/>
            <person name="Peng D.H."/>
            <person name="Ahmad S."/>
            <person name="Lan S."/>
            <person name="Zhang J.S."/>
            <person name="Tsai W.C."/>
            <person name="Van de Peer Y."/>
            <person name="Liu Z.J."/>
        </authorList>
    </citation>
    <scope>NUCLEOTIDE SEQUENCE</scope>
    <source>
        <strain evidence="1">SCP</strain>
    </source>
</reference>
<organism evidence="1 2">
    <name type="scientific">Acorus gramineus</name>
    <name type="common">Dwarf sweet flag</name>
    <dbReference type="NCBI Taxonomy" id="55184"/>
    <lineage>
        <taxon>Eukaryota</taxon>
        <taxon>Viridiplantae</taxon>
        <taxon>Streptophyta</taxon>
        <taxon>Embryophyta</taxon>
        <taxon>Tracheophyta</taxon>
        <taxon>Spermatophyta</taxon>
        <taxon>Magnoliopsida</taxon>
        <taxon>Liliopsida</taxon>
        <taxon>Acoraceae</taxon>
        <taxon>Acorus</taxon>
    </lineage>
</organism>
<evidence type="ECO:0000313" key="1">
    <source>
        <dbReference type="EMBL" id="KAK1267825.1"/>
    </source>
</evidence>
<gene>
    <name evidence="1" type="ORF">QJS04_geneDACA024722</name>
</gene>
<dbReference type="Proteomes" id="UP001179952">
    <property type="component" value="Unassembled WGS sequence"/>
</dbReference>
<keyword evidence="2" id="KW-1185">Reference proteome</keyword>
<name>A0AAV9AU66_ACOGR</name>
<sequence>MTGANIEPHIVSSEKHKFKSPLSLHIFVPNKTEIHVVLPPPPRDLRRPMSL</sequence>
<proteinExistence type="predicted"/>